<dbReference type="Gene3D" id="3.90.1200.10">
    <property type="match status" value="1"/>
</dbReference>
<geneLocation type="plasmid" evidence="2 3">
    <name>pdjl-6-4</name>
</geneLocation>
<dbReference type="Proteomes" id="UP000831484">
    <property type="component" value="Plasmid pdjl-6-4"/>
</dbReference>
<proteinExistence type="predicted"/>
<protein>
    <submittedName>
        <fullName evidence="2">Phosphotransferase family protein</fullName>
    </submittedName>
</protein>
<gene>
    <name evidence="2" type="ORF">M0639_32660</name>
</gene>
<dbReference type="AlphaFoldDB" id="A0AB38RM74"/>
<keyword evidence="3" id="KW-1185">Reference proteome</keyword>
<name>A0AB38RM74_RHOSG</name>
<dbReference type="SUPFAM" id="SSF56112">
    <property type="entry name" value="Protein kinase-like (PK-like)"/>
    <property type="match status" value="1"/>
</dbReference>
<organism evidence="2 3">
    <name type="scientific">Rhodococcus qingshengii JCM 15477</name>
    <dbReference type="NCBI Taxonomy" id="1303681"/>
    <lineage>
        <taxon>Bacteria</taxon>
        <taxon>Bacillati</taxon>
        <taxon>Actinomycetota</taxon>
        <taxon>Actinomycetes</taxon>
        <taxon>Mycobacteriales</taxon>
        <taxon>Nocardiaceae</taxon>
        <taxon>Rhodococcus</taxon>
        <taxon>Rhodococcus erythropolis group</taxon>
    </lineage>
</organism>
<sequence>MMTISGDAYIDATAVAAWMDGAGLGGGSLEQVEPLAGGTQNIMVSFVRAGRRYILRRGPQHLRAGSNRIMGREITLLGGLAQTAVPHARLIASCEDESVLGGAVFYLMEPIDGYNALVSLPQGQAASPEMRHRMGLSMVEALATLGEVDYKAVGLSGYARPDGFLERQVPRWLSELDSYSQLEGYPGPDIGDVTRVAEWLERHRPRAWTPGIMHGDFHVSNVMFRHDEPEIAAIVDWEMTTIGDPLLDLGWMLSLWAGPDDVEDLLGSAYATGGGLPTEQEIVQRYADRSSRDVSAIDWYVALACFKLGIVLEGTYARSLAGQASVETGLRLHAITLRLFDRAIQRIS</sequence>
<keyword evidence="2" id="KW-0614">Plasmid</keyword>
<feature type="domain" description="Aminoglycoside phosphotransferase" evidence="1">
    <location>
        <begin position="32"/>
        <end position="273"/>
    </location>
</feature>
<dbReference type="InterPro" id="IPR002575">
    <property type="entry name" value="Aminoglycoside_PTrfase"/>
</dbReference>
<evidence type="ECO:0000313" key="2">
    <source>
        <dbReference type="EMBL" id="UPU46500.1"/>
    </source>
</evidence>
<dbReference type="CDD" id="cd05154">
    <property type="entry name" value="ACAD10_11_N-like"/>
    <property type="match status" value="1"/>
</dbReference>
<dbReference type="EMBL" id="CP096567">
    <property type="protein sequence ID" value="UPU46500.1"/>
    <property type="molecule type" value="Genomic_DNA"/>
</dbReference>
<accession>A0AB38RM74</accession>
<dbReference type="PANTHER" id="PTHR47829:SF1">
    <property type="entry name" value="HAD FAMILY PHOSPHATASE"/>
    <property type="match status" value="1"/>
</dbReference>
<dbReference type="InterPro" id="IPR041726">
    <property type="entry name" value="ACAD10_11_N"/>
</dbReference>
<dbReference type="PANTHER" id="PTHR47829">
    <property type="entry name" value="HYDROLASE, PUTATIVE (AFU_ORTHOLOGUE AFUA_1G12880)-RELATED"/>
    <property type="match status" value="1"/>
</dbReference>
<reference evidence="3" key="1">
    <citation type="journal article" date="2022" name="Environ. Microbiol.">
        <title>Functional analysis, diversity, and distribution of carbendazim hydrolases MheI and CbmA, responsible for the initial step in carbendazim degradation.</title>
        <authorList>
            <person name="Zhang M."/>
            <person name="Bai X."/>
            <person name="Li Q."/>
            <person name="Zhang L."/>
            <person name="Zhu Q."/>
            <person name="Gao S."/>
            <person name="Ke Z."/>
            <person name="Jiang M."/>
            <person name="Hu J."/>
            <person name="Qiu J."/>
            <person name="Hong Q."/>
        </authorList>
    </citation>
    <scope>NUCLEOTIDE SEQUENCE [LARGE SCALE GENOMIC DNA]</scope>
    <source>
        <strain evidence="3">djl-6</strain>
    </source>
</reference>
<evidence type="ECO:0000313" key="3">
    <source>
        <dbReference type="Proteomes" id="UP000831484"/>
    </source>
</evidence>
<dbReference type="Gene3D" id="3.30.200.20">
    <property type="entry name" value="Phosphorylase Kinase, domain 1"/>
    <property type="match status" value="1"/>
</dbReference>
<dbReference type="InterPro" id="IPR011009">
    <property type="entry name" value="Kinase-like_dom_sf"/>
</dbReference>
<evidence type="ECO:0000259" key="1">
    <source>
        <dbReference type="Pfam" id="PF01636"/>
    </source>
</evidence>
<dbReference type="Pfam" id="PF01636">
    <property type="entry name" value="APH"/>
    <property type="match status" value="1"/>
</dbReference>
<dbReference type="InterPro" id="IPR052898">
    <property type="entry name" value="ACAD10-like"/>
</dbReference>